<dbReference type="Proteomes" id="UP000461288">
    <property type="component" value="Unassembled WGS sequence"/>
</dbReference>
<evidence type="ECO:0000256" key="2">
    <source>
        <dbReference type="SAM" id="SignalP"/>
    </source>
</evidence>
<dbReference type="Proteomes" id="UP000515591">
    <property type="component" value="Chromosome"/>
</dbReference>
<dbReference type="InterPro" id="IPR007410">
    <property type="entry name" value="LpqE-like"/>
</dbReference>
<dbReference type="EMBL" id="JAWJUL010000001">
    <property type="protein sequence ID" value="MDV3437866.1"/>
    <property type="molecule type" value="Genomic_DNA"/>
</dbReference>
<dbReference type="EMBL" id="JAWJUL010000001">
    <property type="protein sequence ID" value="MDV3437873.1"/>
    <property type="molecule type" value="Genomic_DNA"/>
</dbReference>
<gene>
    <name evidence="7" type="ORF">GO594_21560</name>
    <name evidence="4" type="ORF">PtoMrB4_55440</name>
    <name evidence="5" type="ORF">R0G64_00310</name>
    <name evidence="6" type="ORF">R0G64_00345</name>
    <name evidence="3" type="ORF">WP8S17C03_55740</name>
</gene>
<dbReference type="PANTHER" id="PTHR36302">
    <property type="entry name" value="BLR7088 PROTEIN"/>
    <property type="match status" value="1"/>
</dbReference>
<dbReference type="GeneID" id="57400775"/>
<dbReference type="EMBL" id="AP022213">
    <property type="protein sequence ID" value="BBT19525.1"/>
    <property type="molecule type" value="Genomic_DNA"/>
</dbReference>
<reference evidence="5 11" key="4">
    <citation type="submission" date="2023-10" db="EMBL/GenBank/DDBJ databases">
        <title>Pseudomonas otitidis isolated from a paediatric patient with cystic fibrosis in Chile.</title>
        <authorList>
            <person name="Amsteins-Romero L."/>
            <person name="Opazo-Capurro A."/>
            <person name="Matus-Kohler M."/>
            <person name="Gonzalez-Rocha G."/>
        </authorList>
    </citation>
    <scope>NUCLEOTIDE SEQUENCE [LARGE SCALE GENOMIC DNA]</scope>
    <source>
        <strain evidence="5 11">P-714</strain>
    </source>
</reference>
<dbReference type="EMBL" id="WTFN01000064">
    <property type="protein sequence ID" value="MWK58576.1"/>
    <property type="molecule type" value="Genomic_DNA"/>
</dbReference>
<dbReference type="RefSeq" id="WP_044409910.1">
    <property type="nucleotide sequence ID" value="NZ_AP022213.1"/>
</dbReference>
<accession>A0A679GXX5</accession>
<evidence type="ECO:0000313" key="3">
    <source>
        <dbReference type="EMBL" id="BBT19525.1"/>
    </source>
</evidence>
<organism evidence="4 9">
    <name type="scientific">Metapseudomonas otitidis</name>
    <dbReference type="NCBI Taxonomy" id="319939"/>
    <lineage>
        <taxon>Bacteria</taxon>
        <taxon>Pseudomonadati</taxon>
        <taxon>Pseudomonadota</taxon>
        <taxon>Gammaproteobacteria</taxon>
        <taxon>Pseudomonadales</taxon>
        <taxon>Pseudomonadaceae</taxon>
        <taxon>Metapseudomonas</taxon>
    </lineage>
</organism>
<reference evidence="4 9" key="3">
    <citation type="journal article" date="2020" name="Microbiol. Resour. Announc.">
        <title>Complete genome sequence of Pseudomonas otitidis strain MrB4, isolated from Lake Biwa in Japan.</title>
        <authorList>
            <person name="Miyazaki K."/>
            <person name="Hase E."/>
            <person name="Maruya T."/>
        </authorList>
    </citation>
    <scope>NUCLEOTIDE SEQUENCE [LARGE SCALE GENOMIC DNA]</scope>
    <source>
        <strain evidence="4 9">MrB4</strain>
    </source>
</reference>
<dbReference type="SUPFAM" id="SSF110087">
    <property type="entry name" value="DR1885-like metal-binding protein"/>
    <property type="match status" value="1"/>
</dbReference>
<dbReference type="InterPro" id="IPR058248">
    <property type="entry name" value="Lxx211020-like"/>
</dbReference>
<feature type="region of interest" description="Disordered" evidence="1">
    <location>
        <begin position="148"/>
        <end position="174"/>
    </location>
</feature>
<feature type="compositionally biased region" description="Basic and acidic residues" evidence="1">
    <location>
        <begin position="152"/>
        <end position="168"/>
    </location>
</feature>
<dbReference type="AlphaFoldDB" id="A0A679GXX5"/>
<keyword evidence="2" id="KW-0732">Signal</keyword>
<reference evidence="3 10" key="1">
    <citation type="submission" date="2019-12" db="EMBL/GenBank/DDBJ databases">
        <title>complete genome sequences of Pseudomonas otitidis str. WP8-S17-CRE-03 isolated from wastewater treatment plant effluent.</title>
        <authorList>
            <person name="Sekizuka T."/>
            <person name="Itokawa K."/>
            <person name="Yatsu K."/>
            <person name="Inamine Y."/>
            <person name="Kuroda M."/>
        </authorList>
    </citation>
    <scope>NUCLEOTIDE SEQUENCE [LARGE SCALE GENOMIC DNA]</scope>
    <source>
        <strain evidence="3 10">WP8-S17-CRE-03</strain>
    </source>
</reference>
<feature type="chain" id="PRO_5044628344" evidence="2">
    <location>
        <begin position="22"/>
        <end position="174"/>
    </location>
</feature>
<evidence type="ECO:0000313" key="4">
    <source>
        <dbReference type="EMBL" id="BCA31567.1"/>
    </source>
</evidence>
<protein>
    <submittedName>
        <fullName evidence="5">Copper chaperone PCu(A)C</fullName>
    </submittedName>
</protein>
<evidence type="ECO:0000313" key="10">
    <source>
        <dbReference type="Proteomes" id="UP000515591"/>
    </source>
</evidence>
<proteinExistence type="predicted"/>
<dbReference type="Gene3D" id="2.60.40.1890">
    <property type="entry name" value="PCu(A)C copper chaperone"/>
    <property type="match status" value="1"/>
</dbReference>
<dbReference type="InterPro" id="IPR036182">
    <property type="entry name" value="PCuAC_sf"/>
</dbReference>
<evidence type="ECO:0000313" key="7">
    <source>
        <dbReference type="EMBL" id="MWK58576.1"/>
    </source>
</evidence>
<name>A0A679GXX5_9GAMM</name>
<dbReference type="PANTHER" id="PTHR36302:SF1">
    <property type="entry name" value="COPPER CHAPERONE PCU(A)C"/>
    <property type="match status" value="1"/>
</dbReference>
<keyword evidence="11" id="KW-1185">Reference proteome</keyword>
<evidence type="ECO:0000313" key="9">
    <source>
        <dbReference type="Proteomes" id="UP000501237"/>
    </source>
</evidence>
<reference evidence="7 8" key="2">
    <citation type="submission" date="2019-12" db="EMBL/GenBank/DDBJ databases">
        <title>Draft genome sequence of Pseudomonas otitidis recovered from a chicken carcass.</title>
        <authorList>
            <person name="Vieira T.R."/>
            <person name="Oliviera E.F.C."/>
            <person name="Silva N.M.V."/>
            <person name="Sambrano G.E."/>
            <person name="Cibulski S.P."/>
            <person name="Cardoso M.R.I."/>
        </authorList>
    </citation>
    <scope>NUCLEOTIDE SEQUENCE [LARGE SCALE GENOMIC DNA]</scope>
    <source>
        <strain evidence="7 8">25_K</strain>
    </source>
</reference>
<dbReference type="EMBL" id="AP022642">
    <property type="protein sequence ID" value="BCA31567.1"/>
    <property type="molecule type" value="Genomic_DNA"/>
</dbReference>
<dbReference type="KEGG" id="poj:PtoMrB4_55440"/>
<evidence type="ECO:0000313" key="11">
    <source>
        <dbReference type="Proteomes" id="UP001273935"/>
    </source>
</evidence>
<sequence length="174" mass="18694">MRKTLISAAALLGLFSTAALAHEYQVAKLHIDHPWALELPPVSANGAAYLVVHNNGDTPDRLVGADTPRAGKTEIHEHVHKDGVMKMQQVEGGLAIPAGGEVRLEQGGYHLMMFGLKQPLKDGERFPLTLHFEKAGDLKVEIAVQKAAPAAEKAHAHGEHAEQGDHSQHSGHAQ</sequence>
<evidence type="ECO:0000313" key="8">
    <source>
        <dbReference type="Proteomes" id="UP000461288"/>
    </source>
</evidence>
<dbReference type="Proteomes" id="UP001273935">
    <property type="component" value="Unassembled WGS sequence"/>
</dbReference>
<feature type="signal peptide" evidence="2">
    <location>
        <begin position="1"/>
        <end position="21"/>
    </location>
</feature>
<evidence type="ECO:0000256" key="1">
    <source>
        <dbReference type="SAM" id="MobiDB-lite"/>
    </source>
</evidence>
<evidence type="ECO:0000313" key="5">
    <source>
        <dbReference type="EMBL" id="MDV3437866.1"/>
    </source>
</evidence>
<evidence type="ECO:0000313" key="6">
    <source>
        <dbReference type="EMBL" id="MDV3437873.1"/>
    </source>
</evidence>
<dbReference type="Proteomes" id="UP000501237">
    <property type="component" value="Chromosome"/>
</dbReference>
<dbReference type="Pfam" id="PF04314">
    <property type="entry name" value="PCuAC"/>
    <property type="match status" value="1"/>
</dbReference>